<dbReference type="GO" id="GO:0005524">
    <property type="term" value="F:ATP binding"/>
    <property type="evidence" value="ECO:0007669"/>
    <property type="project" value="UniProtKB-KW"/>
</dbReference>
<dbReference type="PANTHER" id="PTHR43309">
    <property type="entry name" value="5-OXOPROLINASE SUBUNIT C"/>
    <property type="match status" value="1"/>
</dbReference>
<dbReference type="Gene3D" id="2.40.100.10">
    <property type="entry name" value="Cyclophilin-like"/>
    <property type="match status" value="1"/>
</dbReference>
<dbReference type="InterPro" id="IPR003778">
    <property type="entry name" value="CT_A_B"/>
</dbReference>
<protein>
    <recommendedName>
        <fullName evidence="4">Carboxyltransferase domain-containing protein</fullName>
    </recommendedName>
</protein>
<dbReference type="SMART" id="SM00797">
    <property type="entry name" value="AHS2"/>
    <property type="match status" value="1"/>
</dbReference>
<gene>
    <name evidence="5" type="ORF">F480_09195</name>
</gene>
<reference evidence="5 6" key="1">
    <citation type="submission" date="2014-01" db="EMBL/GenBank/DDBJ databases">
        <authorList>
            <person name="Zuccon D."/>
        </authorList>
    </citation>
    <scope>NUCLEOTIDE SEQUENCE [LARGE SCALE GENOMIC DNA]</scope>
    <source>
        <strain evidence="5 6">Y31</strain>
    </source>
</reference>
<name>A0A179CX70_BIBTR</name>
<keyword evidence="1" id="KW-0547">Nucleotide-binding</keyword>
<evidence type="ECO:0000313" key="5">
    <source>
        <dbReference type="EMBL" id="OAQ14513.1"/>
    </source>
</evidence>
<organism evidence="5 6">
    <name type="scientific">Bibersteinia trehalosi Y31</name>
    <dbReference type="NCBI Taxonomy" id="1261658"/>
    <lineage>
        <taxon>Bacteria</taxon>
        <taxon>Pseudomonadati</taxon>
        <taxon>Pseudomonadota</taxon>
        <taxon>Gammaproteobacteria</taxon>
        <taxon>Pasteurellales</taxon>
        <taxon>Pasteurellaceae</taxon>
        <taxon>Bibersteinia</taxon>
    </lineage>
</organism>
<dbReference type="RefSeq" id="WP_064318846.1">
    <property type="nucleotide sequence ID" value="NZ_JACI01000002.1"/>
</dbReference>
<keyword evidence="2" id="KW-0378">Hydrolase</keyword>
<dbReference type="InterPro" id="IPR052708">
    <property type="entry name" value="PxpC"/>
</dbReference>
<evidence type="ECO:0000256" key="2">
    <source>
        <dbReference type="ARBA" id="ARBA00022801"/>
    </source>
</evidence>
<sequence length="309" mass="33959">MIYIKQMQGFAHIQDLGRYGYRSLGIGHSGAMDKLALQAGNLLLKNAENAPAIEITLGGMSLTFDCDTPFCFTGALVEAELDGIPIFAYFRYTAKARQTLTLKRIVQGNYAYLCVAGGFLVRQVLGSASTDLKAQFGGYQGRMLKAGDTIPTALRDTQLSFLGVEPINFTQRIGATTSSEYDAFTQDSRERFWQQGWILQHNSNRMGYRFAENPLKLTASLEMLSYAAPAGTVQVPPDGQPIVLMADTQTTGGYPKIACVIAADLGRLAQTAIGHAVQFVLLSREQAVARYQQDQDYLANIWRKANEEN</sequence>
<dbReference type="SUPFAM" id="SSF50891">
    <property type="entry name" value="Cyclophilin-like"/>
    <property type="match status" value="1"/>
</dbReference>
<dbReference type="GO" id="GO:0016787">
    <property type="term" value="F:hydrolase activity"/>
    <property type="evidence" value="ECO:0007669"/>
    <property type="project" value="UniProtKB-KW"/>
</dbReference>
<comment type="caution">
    <text evidence="5">The sequence shown here is derived from an EMBL/GenBank/DDBJ whole genome shotgun (WGS) entry which is preliminary data.</text>
</comment>
<feature type="domain" description="Carboxyltransferase" evidence="4">
    <location>
        <begin position="23"/>
        <end position="297"/>
    </location>
</feature>
<dbReference type="PANTHER" id="PTHR43309:SF3">
    <property type="entry name" value="5-OXOPROLINASE SUBUNIT C"/>
    <property type="match status" value="1"/>
</dbReference>
<evidence type="ECO:0000256" key="1">
    <source>
        <dbReference type="ARBA" id="ARBA00022741"/>
    </source>
</evidence>
<dbReference type="NCBIfam" id="TIGR00724">
    <property type="entry name" value="urea_amlyse_rel"/>
    <property type="match status" value="1"/>
</dbReference>
<dbReference type="InterPro" id="IPR029000">
    <property type="entry name" value="Cyclophilin-like_dom_sf"/>
</dbReference>
<accession>A0A179CX70</accession>
<dbReference type="Pfam" id="PF02626">
    <property type="entry name" value="CT_A_B"/>
    <property type="match status" value="1"/>
</dbReference>
<keyword evidence="3" id="KW-0067">ATP-binding</keyword>
<evidence type="ECO:0000259" key="4">
    <source>
        <dbReference type="SMART" id="SM00797"/>
    </source>
</evidence>
<dbReference type="Proteomes" id="UP000078358">
    <property type="component" value="Unassembled WGS sequence"/>
</dbReference>
<proteinExistence type="predicted"/>
<dbReference type="EMBL" id="JACI01000002">
    <property type="protein sequence ID" value="OAQ14513.1"/>
    <property type="molecule type" value="Genomic_DNA"/>
</dbReference>
<dbReference type="PATRIC" id="fig|1261658.3.peg.1837"/>
<evidence type="ECO:0000313" key="6">
    <source>
        <dbReference type="Proteomes" id="UP000078358"/>
    </source>
</evidence>
<evidence type="ECO:0000256" key="3">
    <source>
        <dbReference type="ARBA" id="ARBA00022840"/>
    </source>
</evidence>
<dbReference type="AlphaFoldDB" id="A0A179CX70"/>